<dbReference type="InterPro" id="IPR036514">
    <property type="entry name" value="SGNH_hydro_sf"/>
</dbReference>
<keyword evidence="6" id="KW-0442">Lipid degradation</keyword>
<dbReference type="OrthoDB" id="10044893at2759"/>
<evidence type="ECO:0000256" key="3">
    <source>
        <dbReference type="ARBA" id="ARBA00022525"/>
    </source>
</evidence>
<dbReference type="Pfam" id="PF00657">
    <property type="entry name" value="Lipase_GDSL"/>
    <property type="match status" value="1"/>
</dbReference>
<evidence type="ECO:0000256" key="2">
    <source>
        <dbReference type="ARBA" id="ARBA00008668"/>
    </source>
</evidence>
<evidence type="ECO:0000256" key="7">
    <source>
        <dbReference type="ARBA" id="ARBA00023098"/>
    </source>
</evidence>
<accession>A0A835Q424</accession>
<protein>
    <recommendedName>
        <fullName evidence="11">GDSL esterase/lipase 7</fullName>
    </recommendedName>
</protein>
<reference evidence="9 10" key="1">
    <citation type="journal article" date="2020" name="Nat. Food">
        <title>A phased Vanilla planifolia genome enables genetic improvement of flavour and production.</title>
        <authorList>
            <person name="Hasing T."/>
            <person name="Tang H."/>
            <person name="Brym M."/>
            <person name="Khazi F."/>
            <person name="Huang T."/>
            <person name="Chambers A.H."/>
        </authorList>
    </citation>
    <scope>NUCLEOTIDE SEQUENCE [LARGE SCALE GENOMIC DNA]</scope>
    <source>
        <tissue evidence="9">Leaf</tissue>
    </source>
</reference>
<gene>
    <name evidence="9" type="ORF">HPP92_019899</name>
</gene>
<dbReference type="PANTHER" id="PTHR45650:SF79">
    <property type="entry name" value="GDSL ESTERASE_LIPASE 7"/>
    <property type="match status" value="1"/>
</dbReference>
<dbReference type="Gene3D" id="3.40.50.1110">
    <property type="entry name" value="SGNH hydrolase"/>
    <property type="match status" value="1"/>
</dbReference>
<dbReference type="InterPro" id="IPR051238">
    <property type="entry name" value="GDSL_esterase/lipase"/>
</dbReference>
<evidence type="ECO:0000256" key="8">
    <source>
        <dbReference type="SAM" id="SignalP"/>
    </source>
</evidence>
<dbReference type="InterPro" id="IPR001087">
    <property type="entry name" value="GDSL"/>
</dbReference>
<proteinExistence type="inferred from homology"/>
<dbReference type="EMBL" id="JADCNL010000010">
    <property type="protein sequence ID" value="KAG0463830.1"/>
    <property type="molecule type" value="Genomic_DNA"/>
</dbReference>
<dbReference type="InterPro" id="IPR035669">
    <property type="entry name" value="SGNH_plant_lipase-like"/>
</dbReference>
<dbReference type="SUPFAM" id="SSF52266">
    <property type="entry name" value="SGNH hydrolase"/>
    <property type="match status" value="1"/>
</dbReference>
<keyword evidence="10" id="KW-1185">Reference proteome</keyword>
<dbReference type="GO" id="GO:0005576">
    <property type="term" value="C:extracellular region"/>
    <property type="evidence" value="ECO:0007669"/>
    <property type="project" value="UniProtKB-SubCell"/>
</dbReference>
<keyword evidence="5" id="KW-0378">Hydrolase</keyword>
<evidence type="ECO:0000256" key="1">
    <source>
        <dbReference type="ARBA" id="ARBA00004613"/>
    </source>
</evidence>
<sequence>MKKAAKFVLLLLLLPLLLPISESGKAPAMFIFGDSLVDNGNNNFLLTLARANYVPYGIDYGYPTGRFCNGFTVTDYGAQLLGLPLPIPYLSLETLLTDDILRGVNYASAAAGILEETGKQYGARISFNGQLAFFEKTVTTQLPLLIPDPKNLSDYLSNSVFVVVFGSNDYINNYLLPDLYESSTEYTADAFADLLICNLENQLTSMYNLGAKKVVLVGVGPLGCIPSQLYQGNSIDGSCIDDVNQAVTLFNERLETLTTKLNSTLPGSFFIYEDIYDNFIQMVQNPADYGFISSNEACCGNGRYGGKITCLPLQEPCLERDEFIFWDSFHPTQAVNNLIARRCYTPTATDCRPISAFQLAQI</sequence>
<keyword evidence="4 8" id="KW-0732">Signal</keyword>
<evidence type="ECO:0008006" key="11">
    <source>
        <dbReference type="Google" id="ProtNLM"/>
    </source>
</evidence>
<evidence type="ECO:0000256" key="4">
    <source>
        <dbReference type="ARBA" id="ARBA00022729"/>
    </source>
</evidence>
<dbReference type="AlphaFoldDB" id="A0A835Q424"/>
<evidence type="ECO:0000256" key="6">
    <source>
        <dbReference type="ARBA" id="ARBA00022963"/>
    </source>
</evidence>
<dbReference type="PANTHER" id="PTHR45650">
    <property type="entry name" value="GDSL-LIKE LIPASE/ACYLHYDROLASE-RELATED"/>
    <property type="match status" value="1"/>
</dbReference>
<comment type="caution">
    <text evidence="9">The sequence shown here is derived from an EMBL/GenBank/DDBJ whole genome shotgun (WGS) entry which is preliminary data.</text>
</comment>
<feature type="signal peptide" evidence="8">
    <location>
        <begin position="1"/>
        <end position="23"/>
    </location>
</feature>
<comment type="subcellular location">
    <subcellularLocation>
        <location evidence="1">Secreted</location>
    </subcellularLocation>
</comment>
<keyword evidence="3" id="KW-0964">Secreted</keyword>
<dbReference type="GO" id="GO:0016788">
    <property type="term" value="F:hydrolase activity, acting on ester bonds"/>
    <property type="evidence" value="ECO:0007669"/>
    <property type="project" value="InterPro"/>
</dbReference>
<evidence type="ECO:0000313" key="9">
    <source>
        <dbReference type="EMBL" id="KAG0463830.1"/>
    </source>
</evidence>
<evidence type="ECO:0000256" key="5">
    <source>
        <dbReference type="ARBA" id="ARBA00022801"/>
    </source>
</evidence>
<name>A0A835Q424_VANPL</name>
<feature type="chain" id="PRO_5032552804" description="GDSL esterase/lipase 7" evidence="8">
    <location>
        <begin position="24"/>
        <end position="362"/>
    </location>
</feature>
<organism evidence="9 10">
    <name type="scientific">Vanilla planifolia</name>
    <name type="common">Vanilla</name>
    <dbReference type="NCBI Taxonomy" id="51239"/>
    <lineage>
        <taxon>Eukaryota</taxon>
        <taxon>Viridiplantae</taxon>
        <taxon>Streptophyta</taxon>
        <taxon>Embryophyta</taxon>
        <taxon>Tracheophyta</taxon>
        <taxon>Spermatophyta</taxon>
        <taxon>Magnoliopsida</taxon>
        <taxon>Liliopsida</taxon>
        <taxon>Asparagales</taxon>
        <taxon>Orchidaceae</taxon>
        <taxon>Vanilloideae</taxon>
        <taxon>Vanilleae</taxon>
        <taxon>Vanilla</taxon>
    </lineage>
</organism>
<comment type="similarity">
    <text evidence="2">Belongs to the 'GDSL' lipolytic enzyme family.</text>
</comment>
<dbReference type="Proteomes" id="UP000636800">
    <property type="component" value="Chromosome 10"/>
</dbReference>
<dbReference type="CDD" id="cd01837">
    <property type="entry name" value="SGNH_plant_lipase_like"/>
    <property type="match status" value="1"/>
</dbReference>
<keyword evidence="7" id="KW-0443">Lipid metabolism</keyword>
<dbReference type="GO" id="GO:0016042">
    <property type="term" value="P:lipid catabolic process"/>
    <property type="evidence" value="ECO:0007669"/>
    <property type="project" value="UniProtKB-KW"/>
</dbReference>
<evidence type="ECO:0000313" key="10">
    <source>
        <dbReference type="Proteomes" id="UP000636800"/>
    </source>
</evidence>